<feature type="transmembrane region" description="Helical" evidence="1">
    <location>
        <begin position="193"/>
        <end position="212"/>
    </location>
</feature>
<keyword evidence="1" id="KW-0812">Transmembrane</keyword>
<keyword evidence="1" id="KW-0472">Membrane</keyword>
<feature type="transmembrane region" description="Helical" evidence="1">
    <location>
        <begin position="160"/>
        <end position="181"/>
    </location>
</feature>
<organism evidence="2 3">
    <name type="scientific">Paraburkholderia denitrificans</name>
    <dbReference type="NCBI Taxonomy" id="694025"/>
    <lineage>
        <taxon>Bacteria</taxon>
        <taxon>Pseudomonadati</taxon>
        <taxon>Pseudomonadota</taxon>
        <taxon>Betaproteobacteria</taxon>
        <taxon>Burkholderiales</taxon>
        <taxon>Burkholderiaceae</taxon>
        <taxon>Paraburkholderia</taxon>
    </lineage>
</organism>
<name>A0ABW0J4T7_9BURK</name>
<sequence>MQCDPANQQRDSKPRHHPVASFSRRVLTVMQNIPLSLRAADVRQAVTSFRHCLPATAAGIVVALLAWYPGHHMVALLALPAVWSRLRGRLAGFLIWASYYLAGARDIPVVCERFFAGYHELTPRVGFALGLGFWLLQAIVLALPWTMLKPGLATSTTSRAWRTALAALVVTIPPIGIIGWLSPLHIASALYPGWRLAGMALGMAALCAMTMLQFGPSVWLACSALAALSLCAQWQWVTPAAPTRWIALNTALGRFDQSSYPSLYTRTLQLRTIVQGAFEDGARVVILPEEIAGLWRPALALWWRPDIERMRAAGQTLVIGMDIGASTTPLRYTDSAFVTGAGRGRVDSRQPVPVALWRPGGQTSAVRGDIGEPWLTIAGRRAAISLCYEDLLWWPHWRTLLDRPDVVISQSNGWFDADLALAGIQRQGIASVARLAGAPLLRATNR</sequence>
<feature type="transmembrane region" description="Helical" evidence="1">
    <location>
        <begin position="88"/>
        <end position="104"/>
    </location>
</feature>
<feature type="transmembrane region" description="Helical" evidence="1">
    <location>
        <begin position="125"/>
        <end position="148"/>
    </location>
</feature>
<keyword evidence="1" id="KW-1133">Transmembrane helix</keyword>
<keyword evidence="3" id="KW-1185">Reference proteome</keyword>
<evidence type="ECO:0000256" key="1">
    <source>
        <dbReference type="SAM" id="Phobius"/>
    </source>
</evidence>
<accession>A0ABW0J4T7</accession>
<evidence type="ECO:0000313" key="3">
    <source>
        <dbReference type="Proteomes" id="UP001596103"/>
    </source>
</evidence>
<reference evidence="3" key="1">
    <citation type="journal article" date="2019" name="Int. J. Syst. Evol. Microbiol.">
        <title>The Global Catalogue of Microorganisms (GCM) 10K type strain sequencing project: providing services to taxonomists for standard genome sequencing and annotation.</title>
        <authorList>
            <consortium name="The Broad Institute Genomics Platform"/>
            <consortium name="The Broad Institute Genome Sequencing Center for Infectious Disease"/>
            <person name="Wu L."/>
            <person name="Ma J."/>
        </authorList>
    </citation>
    <scope>NUCLEOTIDE SEQUENCE [LARGE SCALE GENOMIC DNA]</scope>
    <source>
        <strain evidence="3">CCUG 56042</strain>
    </source>
</reference>
<dbReference type="SUPFAM" id="SSF56317">
    <property type="entry name" value="Carbon-nitrogen hydrolase"/>
    <property type="match status" value="1"/>
</dbReference>
<proteinExistence type="predicted"/>
<feature type="transmembrane region" description="Helical" evidence="1">
    <location>
        <begin position="52"/>
        <end position="68"/>
    </location>
</feature>
<dbReference type="InterPro" id="IPR036526">
    <property type="entry name" value="C-N_Hydrolase_sf"/>
</dbReference>
<comment type="caution">
    <text evidence="2">The sequence shown here is derived from an EMBL/GenBank/DDBJ whole genome shotgun (WGS) entry which is preliminary data.</text>
</comment>
<evidence type="ECO:0000313" key="2">
    <source>
        <dbReference type="EMBL" id="MFC5428057.1"/>
    </source>
</evidence>
<gene>
    <name evidence="2" type="ORF">ACFPTO_04420</name>
</gene>
<dbReference type="Proteomes" id="UP001596103">
    <property type="component" value="Unassembled WGS sequence"/>
</dbReference>
<dbReference type="EMBL" id="JBHSMP010000007">
    <property type="protein sequence ID" value="MFC5428057.1"/>
    <property type="molecule type" value="Genomic_DNA"/>
</dbReference>
<protein>
    <submittedName>
        <fullName evidence="2">Conjugal transfer protein TraB</fullName>
    </submittedName>
</protein>